<dbReference type="InterPro" id="IPR011335">
    <property type="entry name" value="Restrct_endonuc-II-like"/>
</dbReference>
<dbReference type="InterPro" id="IPR011604">
    <property type="entry name" value="PDDEXK-like_dom_sf"/>
</dbReference>
<proteinExistence type="predicted"/>
<name>A0A6J5RC29_9CAUD</name>
<gene>
    <name evidence="1" type="ORF">UFOVP1279_25</name>
</gene>
<dbReference type="SUPFAM" id="SSF52980">
    <property type="entry name" value="Restriction endonuclease-like"/>
    <property type="match status" value="1"/>
</dbReference>
<accession>A0A6J5RC29</accession>
<reference evidence="1" key="1">
    <citation type="submission" date="2020-05" db="EMBL/GenBank/DDBJ databases">
        <authorList>
            <person name="Chiriac C."/>
            <person name="Salcher M."/>
            <person name="Ghai R."/>
            <person name="Kavagutti S V."/>
        </authorList>
    </citation>
    <scope>NUCLEOTIDE SEQUENCE</scope>
</reference>
<evidence type="ECO:0000313" key="1">
    <source>
        <dbReference type="EMBL" id="CAB4195070.1"/>
    </source>
</evidence>
<dbReference type="EMBL" id="LR797224">
    <property type="protein sequence ID" value="CAB4195070.1"/>
    <property type="molecule type" value="Genomic_DNA"/>
</dbReference>
<protein>
    <recommendedName>
        <fullName evidence="2">PD-(D/E)XK endonuclease-like domain-containing protein</fullName>
    </recommendedName>
</protein>
<sequence length="267" mass="30422">MATFSESVKLWKRSENKILSPRVLNWLHDNSSFTVPPEHESELIRITTDSSNSVRHGRFGASSRGDCYRQQVFKFLGVDGIGHSDPVLSNIFLDGTWRHVRWQMMGLANGWFTDVEVRRSLPELRLVVSADALNTEEGWGFELKGTSQLSSIIRNGVPEKHLLQIHTMMMVFDIDTWVYMAEDKSRQEIHEVVIYRDDQLAQSVKDEISELNSSIESRELPEVLPACKGSDGRLFRGCPFRDVCIDFDPATVPAERWVDIKGVANRA</sequence>
<organism evidence="1">
    <name type="scientific">uncultured Caudovirales phage</name>
    <dbReference type="NCBI Taxonomy" id="2100421"/>
    <lineage>
        <taxon>Viruses</taxon>
        <taxon>Duplodnaviria</taxon>
        <taxon>Heunggongvirae</taxon>
        <taxon>Uroviricota</taxon>
        <taxon>Caudoviricetes</taxon>
        <taxon>Peduoviridae</taxon>
        <taxon>Maltschvirus</taxon>
        <taxon>Maltschvirus maltsch</taxon>
    </lineage>
</organism>
<dbReference type="Gene3D" id="3.90.320.10">
    <property type="match status" value="1"/>
</dbReference>
<evidence type="ECO:0008006" key="2">
    <source>
        <dbReference type="Google" id="ProtNLM"/>
    </source>
</evidence>